<keyword evidence="2" id="KW-1185">Reference proteome</keyword>
<evidence type="ECO:0000313" key="2">
    <source>
        <dbReference type="Proteomes" id="UP001497535"/>
    </source>
</evidence>
<protein>
    <submittedName>
        <fullName evidence="1">Uncharacterized protein</fullName>
    </submittedName>
</protein>
<organism evidence="1 2">
    <name type="scientific">Meloidogyne enterolobii</name>
    <name type="common">Root-knot nematode worm</name>
    <name type="synonym">Meloidogyne mayaguensis</name>
    <dbReference type="NCBI Taxonomy" id="390850"/>
    <lineage>
        <taxon>Eukaryota</taxon>
        <taxon>Metazoa</taxon>
        <taxon>Ecdysozoa</taxon>
        <taxon>Nematoda</taxon>
        <taxon>Chromadorea</taxon>
        <taxon>Rhabditida</taxon>
        <taxon>Tylenchina</taxon>
        <taxon>Tylenchomorpha</taxon>
        <taxon>Tylenchoidea</taxon>
        <taxon>Meloidogynidae</taxon>
        <taxon>Meloidogyninae</taxon>
        <taxon>Meloidogyne</taxon>
    </lineage>
</organism>
<gene>
    <name evidence="1" type="ORF">MENTE1834_LOCUS41521</name>
</gene>
<evidence type="ECO:0000313" key="1">
    <source>
        <dbReference type="EMBL" id="CAK5098075.1"/>
    </source>
</evidence>
<proteinExistence type="predicted"/>
<accession>A0ACB1APL8</accession>
<dbReference type="Proteomes" id="UP001497535">
    <property type="component" value="Unassembled WGS sequence"/>
</dbReference>
<reference evidence="1" key="1">
    <citation type="submission" date="2023-11" db="EMBL/GenBank/DDBJ databases">
        <authorList>
            <person name="Poullet M."/>
        </authorList>
    </citation>
    <scope>NUCLEOTIDE SEQUENCE</scope>
    <source>
        <strain evidence="1">E1834</strain>
    </source>
</reference>
<dbReference type="EMBL" id="CAVMJV010000102">
    <property type="protein sequence ID" value="CAK5098075.1"/>
    <property type="molecule type" value="Genomic_DNA"/>
</dbReference>
<sequence length="63" mass="7465">MYTLEIERCSKFFLKKIEERKRKSDSRRIEGVIVRQKSKNSRGEMFFHLNSSLSPKSALKTLT</sequence>
<name>A0ACB1APL8_MELEN</name>
<comment type="caution">
    <text evidence="1">The sequence shown here is derived from an EMBL/GenBank/DDBJ whole genome shotgun (WGS) entry which is preliminary data.</text>
</comment>